<keyword evidence="2" id="KW-1185">Reference proteome</keyword>
<accession>A0AAV9JLL4</accession>
<name>A0AAV9JLL4_9PEZI</name>
<reference evidence="1 2" key="1">
    <citation type="submission" date="2021-11" db="EMBL/GenBank/DDBJ databases">
        <title>Black yeast isolated from Biological Soil Crust.</title>
        <authorList>
            <person name="Kurbessoian T."/>
        </authorList>
    </citation>
    <scope>NUCLEOTIDE SEQUENCE [LARGE SCALE GENOMIC DNA]</scope>
    <source>
        <strain evidence="1 2">CCFEE 5522</strain>
    </source>
</reference>
<dbReference type="EMBL" id="JAVFHQ010000018">
    <property type="protein sequence ID" value="KAK4545779.1"/>
    <property type="molecule type" value="Genomic_DNA"/>
</dbReference>
<gene>
    <name evidence="1" type="ORF">LTR36_002733</name>
</gene>
<evidence type="ECO:0000313" key="2">
    <source>
        <dbReference type="Proteomes" id="UP001324427"/>
    </source>
</evidence>
<protein>
    <recommendedName>
        <fullName evidence="3">DDE Tnp4 domain-containing protein</fullName>
    </recommendedName>
</protein>
<proteinExistence type="predicted"/>
<organism evidence="1 2">
    <name type="scientific">Oleoguttula mirabilis</name>
    <dbReference type="NCBI Taxonomy" id="1507867"/>
    <lineage>
        <taxon>Eukaryota</taxon>
        <taxon>Fungi</taxon>
        <taxon>Dikarya</taxon>
        <taxon>Ascomycota</taxon>
        <taxon>Pezizomycotina</taxon>
        <taxon>Dothideomycetes</taxon>
        <taxon>Dothideomycetidae</taxon>
        <taxon>Mycosphaerellales</taxon>
        <taxon>Teratosphaeriaceae</taxon>
        <taxon>Oleoguttula</taxon>
    </lineage>
</organism>
<dbReference type="AlphaFoldDB" id="A0AAV9JLL4"/>
<evidence type="ECO:0000313" key="1">
    <source>
        <dbReference type="EMBL" id="KAK4545779.1"/>
    </source>
</evidence>
<evidence type="ECO:0008006" key="3">
    <source>
        <dbReference type="Google" id="ProtNLM"/>
    </source>
</evidence>
<sequence length="391" mass="43688">MRKALRHQQELHTSLTALLLRREGSGLVQSDTVKAVQGARRDLDGLSSFFSTFLNPVFYNERILESSDGESTAQKVFAIAELLELILGRLTIRDIISFYQVSRAVYIAIEGSPRLQRVLSLRADAHDSHFRTPFGDYSHGPKGGFYCGNAGHPIQVIVDGARQTHRLTFRAGFKRCAKALPSKIGTRWRRMFICQPPVHEVTISCACCSSKYKHTELRKLRSESGVTIGDLYDMTETLVTEHRTCVYASALQHDEAGVVIVNPTFSATMDLGDSDPIVQAWRRSITPGACPTFSHRTDFLSQQFLNRRARQDRLQAYINYKRRAYAEGEPVLLLSELEATGWSEYSTTDEEGVLYSSAITLWRVESTMGSTPQPVPVVLPVAVPAEAVSEQ</sequence>
<comment type="caution">
    <text evidence="1">The sequence shown here is derived from an EMBL/GenBank/DDBJ whole genome shotgun (WGS) entry which is preliminary data.</text>
</comment>
<dbReference type="Proteomes" id="UP001324427">
    <property type="component" value="Unassembled WGS sequence"/>
</dbReference>